<gene>
    <name evidence="1" type="primary">paaK</name>
    <name evidence="1" type="ORF">GCM10010178_00560</name>
</gene>
<dbReference type="SUPFAM" id="SSF56801">
    <property type="entry name" value="Acetyl-CoA synthetase-like"/>
    <property type="match status" value="1"/>
</dbReference>
<keyword evidence="2" id="KW-1185">Reference proteome</keyword>
<name>A0ABQ2UB61_9PSEU</name>
<dbReference type="GO" id="GO:0016874">
    <property type="term" value="F:ligase activity"/>
    <property type="evidence" value="ECO:0007669"/>
    <property type="project" value="UniProtKB-KW"/>
</dbReference>
<comment type="caution">
    <text evidence="1">The sequence shown here is derived from an EMBL/GenBank/DDBJ whole genome shotgun (WGS) entry which is preliminary data.</text>
</comment>
<accession>A0ABQ2UB61</accession>
<sequence>MDTSRQIRVRRAFDAFFEPVEQRSESWVLDLFRHTAATVPAYRKLLRENGIEPGSITTFDDFQRLPLLDKPSYHERYPLPELCRDGALTGCDMIAVSSGSSGRPTIWPRTLEDELHVARRFEQVLVDGFGADQRATLAVVCFPLGTWVGGLFTQACVRHLAAKGCPITVVAPGNNKAEILRVLPELAPHFEQVVLLGYPPFLKDVIDTPGAGWPEYRIKLVLAGEVFSEQWRDLVAQRAGIADPVRDIASLYGTADSGVLGNETAVSVGVRRFLADRPELAREVFGDSRLPTLVQYDPASRFFEVHDGTLLFTADGGIPLIRYRIADEGGIFGYDELLDLCARHGFTPPPGPALPFVFLFGRSLFTVSFFGANVYPENVTVGLEQPGISDTVTGKFVIESVEDADRDRLLRITVETAPDQTADATRIAESIRNQLLRLNSEFAHYVPAERQLPEVVLRPAGDPEYFPVGVKHRYTRRS</sequence>
<dbReference type="EMBL" id="BMRE01000001">
    <property type="protein sequence ID" value="GGU13265.1"/>
    <property type="molecule type" value="Genomic_DNA"/>
</dbReference>
<reference evidence="2" key="1">
    <citation type="journal article" date="2019" name="Int. J. Syst. Evol. Microbiol.">
        <title>The Global Catalogue of Microorganisms (GCM) 10K type strain sequencing project: providing services to taxonomists for standard genome sequencing and annotation.</title>
        <authorList>
            <consortium name="The Broad Institute Genomics Platform"/>
            <consortium name="The Broad Institute Genome Sequencing Center for Infectious Disease"/>
            <person name="Wu L."/>
            <person name="Ma J."/>
        </authorList>
    </citation>
    <scope>NUCLEOTIDE SEQUENCE [LARGE SCALE GENOMIC DNA]</scope>
    <source>
        <strain evidence="2">JCM 3296</strain>
    </source>
</reference>
<dbReference type="RefSeq" id="WP_189251472.1">
    <property type="nucleotide sequence ID" value="NZ_BMRE01000001.1"/>
</dbReference>
<evidence type="ECO:0000313" key="2">
    <source>
        <dbReference type="Proteomes" id="UP000649573"/>
    </source>
</evidence>
<organism evidence="1 2">
    <name type="scientific">Lentzea flava</name>
    <dbReference type="NCBI Taxonomy" id="103732"/>
    <lineage>
        <taxon>Bacteria</taxon>
        <taxon>Bacillati</taxon>
        <taxon>Actinomycetota</taxon>
        <taxon>Actinomycetes</taxon>
        <taxon>Pseudonocardiales</taxon>
        <taxon>Pseudonocardiaceae</taxon>
        <taxon>Lentzea</taxon>
    </lineage>
</organism>
<proteinExistence type="predicted"/>
<evidence type="ECO:0000313" key="1">
    <source>
        <dbReference type="EMBL" id="GGU13265.1"/>
    </source>
</evidence>
<dbReference type="Gene3D" id="3.40.50.12780">
    <property type="entry name" value="N-terminal domain of ligase-like"/>
    <property type="match status" value="1"/>
</dbReference>
<dbReference type="PANTHER" id="PTHR43845">
    <property type="entry name" value="BLR5969 PROTEIN"/>
    <property type="match status" value="1"/>
</dbReference>
<dbReference type="PANTHER" id="PTHR43845:SF1">
    <property type="entry name" value="BLR5969 PROTEIN"/>
    <property type="match status" value="1"/>
</dbReference>
<keyword evidence="1" id="KW-0436">Ligase</keyword>
<dbReference type="Proteomes" id="UP000649573">
    <property type="component" value="Unassembled WGS sequence"/>
</dbReference>
<dbReference type="InterPro" id="IPR042099">
    <property type="entry name" value="ANL_N_sf"/>
</dbReference>
<protein>
    <submittedName>
        <fullName evidence="1">Phenylacetate--CoA ligase</fullName>
    </submittedName>
</protein>